<keyword evidence="2" id="KW-0808">Transferase</keyword>
<dbReference type="AlphaFoldDB" id="A0AAJ0H0Q2"/>
<organism evidence="4 5">
    <name type="scientific">Chaetomium strumarium</name>
    <dbReference type="NCBI Taxonomy" id="1170767"/>
    <lineage>
        <taxon>Eukaryota</taxon>
        <taxon>Fungi</taxon>
        <taxon>Dikarya</taxon>
        <taxon>Ascomycota</taxon>
        <taxon>Pezizomycotina</taxon>
        <taxon>Sordariomycetes</taxon>
        <taxon>Sordariomycetidae</taxon>
        <taxon>Sordariales</taxon>
        <taxon>Chaetomiaceae</taxon>
        <taxon>Chaetomium</taxon>
    </lineage>
</organism>
<dbReference type="InterPro" id="IPR041698">
    <property type="entry name" value="Methyltransf_25"/>
</dbReference>
<proteinExistence type="predicted"/>
<sequence length="278" mass="30837">MEAEQNDNWSSEAYQNAASFVPKLATKVMQWLDPQKDDVILDIGCGDGVLNVEMARIIAQGSGHVHGIDSSPAMITAAKAAAEWAGVADRCTFEVADATALSCHIDLQMGTFTKAFSNAALHWILRPPRTRASVLRYVRDALAPGGIFAFEMGGLGNVCEVRTALLSAVGRRVGLARAREADPWFFPDEEWVRHVMEVKVGGWKVERAEREWRPTKADKGGVEGWVRLMAKKWFEILPEAEREECIREVVDVLEIVLRQPSGGHSLGYVRLRVLARKL</sequence>
<keyword evidence="1 4" id="KW-0489">Methyltransferase</keyword>
<keyword evidence="5" id="KW-1185">Reference proteome</keyword>
<evidence type="ECO:0000313" key="4">
    <source>
        <dbReference type="EMBL" id="KAK3309669.1"/>
    </source>
</evidence>
<protein>
    <submittedName>
        <fullName evidence="4">S-adenosyl-L-methionine-dependent methyltransferase</fullName>
    </submittedName>
</protein>
<name>A0AAJ0H0Q2_9PEZI</name>
<evidence type="ECO:0000256" key="1">
    <source>
        <dbReference type="ARBA" id="ARBA00022603"/>
    </source>
</evidence>
<dbReference type="Proteomes" id="UP001273166">
    <property type="component" value="Unassembled WGS sequence"/>
</dbReference>
<dbReference type="GO" id="GO:0032259">
    <property type="term" value="P:methylation"/>
    <property type="evidence" value="ECO:0007669"/>
    <property type="project" value="UniProtKB-KW"/>
</dbReference>
<evidence type="ECO:0000259" key="3">
    <source>
        <dbReference type="Pfam" id="PF13649"/>
    </source>
</evidence>
<dbReference type="Gene3D" id="3.40.50.150">
    <property type="entry name" value="Vaccinia Virus protein VP39"/>
    <property type="match status" value="1"/>
</dbReference>
<dbReference type="GeneID" id="87887069"/>
<reference evidence="4" key="2">
    <citation type="submission" date="2023-06" db="EMBL/GenBank/DDBJ databases">
        <authorList>
            <consortium name="Lawrence Berkeley National Laboratory"/>
            <person name="Mondo S.J."/>
            <person name="Hensen N."/>
            <person name="Bonometti L."/>
            <person name="Westerberg I."/>
            <person name="Brannstrom I.O."/>
            <person name="Guillou S."/>
            <person name="Cros-Aarteil S."/>
            <person name="Calhoun S."/>
            <person name="Haridas S."/>
            <person name="Kuo A."/>
            <person name="Pangilinan J."/>
            <person name="Riley R."/>
            <person name="Labutti K."/>
            <person name="Andreopoulos B."/>
            <person name="Lipzen A."/>
            <person name="Chen C."/>
            <person name="Yanf M."/>
            <person name="Daum C."/>
            <person name="Ng V."/>
            <person name="Clum A."/>
            <person name="Steindorff A."/>
            <person name="Ohm R."/>
            <person name="Martin F."/>
            <person name="Silar P."/>
            <person name="Natvig D."/>
            <person name="Lalanne C."/>
            <person name="Gautier V."/>
            <person name="Ament-Velasquez S.L."/>
            <person name="Kruys A."/>
            <person name="Hutchinson M.I."/>
            <person name="Powell A.J."/>
            <person name="Barry K."/>
            <person name="Miller A.N."/>
            <person name="Grigoriev I.V."/>
            <person name="Debuchy R."/>
            <person name="Gladieux P."/>
            <person name="Thoren M.H."/>
            <person name="Johannesson H."/>
        </authorList>
    </citation>
    <scope>NUCLEOTIDE SEQUENCE</scope>
    <source>
        <strain evidence="4">CBS 333.67</strain>
    </source>
</reference>
<dbReference type="RefSeq" id="XP_062725449.1">
    <property type="nucleotide sequence ID" value="XM_062868240.1"/>
</dbReference>
<evidence type="ECO:0000313" key="5">
    <source>
        <dbReference type="Proteomes" id="UP001273166"/>
    </source>
</evidence>
<dbReference type="PANTHER" id="PTHR43861">
    <property type="entry name" value="TRANS-ACONITATE 2-METHYLTRANSFERASE-RELATED"/>
    <property type="match status" value="1"/>
</dbReference>
<dbReference type="EMBL" id="JAUDZG010000001">
    <property type="protein sequence ID" value="KAK3309669.1"/>
    <property type="molecule type" value="Genomic_DNA"/>
</dbReference>
<dbReference type="SUPFAM" id="SSF53335">
    <property type="entry name" value="S-adenosyl-L-methionine-dependent methyltransferases"/>
    <property type="match status" value="1"/>
</dbReference>
<dbReference type="CDD" id="cd02440">
    <property type="entry name" value="AdoMet_MTases"/>
    <property type="match status" value="1"/>
</dbReference>
<evidence type="ECO:0000256" key="2">
    <source>
        <dbReference type="ARBA" id="ARBA00022679"/>
    </source>
</evidence>
<accession>A0AAJ0H0Q2</accession>
<dbReference type="GO" id="GO:0008168">
    <property type="term" value="F:methyltransferase activity"/>
    <property type="evidence" value="ECO:0007669"/>
    <property type="project" value="UniProtKB-KW"/>
</dbReference>
<dbReference type="PANTHER" id="PTHR43861:SF1">
    <property type="entry name" value="TRANS-ACONITATE 2-METHYLTRANSFERASE"/>
    <property type="match status" value="1"/>
</dbReference>
<gene>
    <name evidence="4" type="ORF">B0T15DRAFT_516148</name>
</gene>
<comment type="caution">
    <text evidence="4">The sequence shown here is derived from an EMBL/GenBank/DDBJ whole genome shotgun (WGS) entry which is preliminary data.</text>
</comment>
<dbReference type="InterPro" id="IPR029063">
    <property type="entry name" value="SAM-dependent_MTases_sf"/>
</dbReference>
<reference evidence="4" key="1">
    <citation type="journal article" date="2023" name="Mol. Phylogenet. Evol.">
        <title>Genome-scale phylogeny and comparative genomics of the fungal order Sordariales.</title>
        <authorList>
            <person name="Hensen N."/>
            <person name="Bonometti L."/>
            <person name="Westerberg I."/>
            <person name="Brannstrom I.O."/>
            <person name="Guillou S."/>
            <person name="Cros-Aarteil S."/>
            <person name="Calhoun S."/>
            <person name="Haridas S."/>
            <person name="Kuo A."/>
            <person name="Mondo S."/>
            <person name="Pangilinan J."/>
            <person name="Riley R."/>
            <person name="LaButti K."/>
            <person name="Andreopoulos B."/>
            <person name="Lipzen A."/>
            <person name="Chen C."/>
            <person name="Yan M."/>
            <person name="Daum C."/>
            <person name="Ng V."/>
            <person name="Clum A."/>
            <person name="Steindorff A."/>
            <person name="Ohm R.A."/>
            <person name="Martin F."/>
            <person name="Silar P."/>
            <person name="Natvig D.O."/>
            <person name="Lalanne C."/>
            <person name="Gautier V."/>
            <person name="Ament-Velasquez S.L."/>
            <person name="Kruys A."/>
            <person name="Hutchinson M.I."/>
            <person name="Powell A.J."/>
            <person name="Barry K."/>
            <person name="Miller A.N."/>
            <person name="Grigoriev I.V."/>
            <person name="Debuchy R."/>
            <person name="Gladieux P."/>
            <person name="Hiltunen Thoren M."/>
            <person name="Johannesson H."/>
        </authorList>
    </citation>
    <scope>NUCLEOTIDE SEQUENCE</scope>
    <source>
        <strain evidence="4">CBS 333.67</strain>
    </source>
</reference>
<dbReference type="Pfam" id="PF13649">
    <property type="entry name" value="Methyltransf_25"/>
    <property type="match status" value="1"/>
</dbReference>
<feature type="domain" description="Methyltransferase" evidence="3">
    <location>
        <begin position="40"/>
        <end position="146"/>
    </location>
</feature>